<evidence type="ECO:0000313" key="2">
    <source>
        <dbReference type="Proteomes" id="UP001499994"/>
    </source>
</evidence>
<reference evidence="2" key="1">
    <citation type="journal article" date="2019" name="Int. J. Syst. Evol. Microbiol.">
        <title>The Global Catalogue of Microorganisms (GCM) 10K type strain sequencing project: providing services to taxonomists for standard genome sequencing and annotation.</title>
        <authorList>
            <consortium name="The Broad Institute Genomics Platform"/>
            <consortium name="The Broad Institute Genome Sequencing Center for Infectious Disease"/>
            <person name="Wu L."/>
            <person name="Ma J."/>
        </authorList>
    </citation>
    <scope>NUCLEOTIDE SEQUENCE [LARGE SCALE GENOMIC DNA]</scope>
    <source>
        <strain evidence="2">JCM 17201</strain>
    </source>
</reference>
<comment type="caution">
    <text evidence="1">The sequence shown here is derived from an EMBL/GenBank/DDBJ whole genome shotgun (WGS) entry which is preliminary data.</text>
</comment>
<dbReference type="EMBL" id="BAABDG010000002">
    <property type="protein sequence ID" value="GAA3889440.1"/>
    <property type="molecule type" value="Genomic_DNA"/>
</dbReference>
<name>A0ABP7KZ38_9GAMM</name>
<evidence type="ECO:0000313" key="1">
    <source>
        <dbReference type="EMBL" id="GAA3889440.1"/>
    </source>
</evidence>
<dbReference type="Proteomes" id="UP001499994">
    <property type="component" value="Unassembled WGS sequence"/>
</dbReference>
<organism evidence="1 2">
    <name type="scientific">Gibbsiella dentisursi</name>
    <dbReference type="NCBI Taxonomy" id="796890"/>
    <lineage>
        <taxon>Bacteria</taxon>
        <taxon>Pseudomonadati</taxon>
        <taxon>Pseudomonadota</taxon>
        <taxon>Gammaproteobacteria</taxon>
        <taxon>Enterobacterales</taxon>
        <taxon>Yersiniaceae</taxon>
        <taxon>Gibbsiella</taxon>
    </lineage>
</organism>
<sequence length="54" mass="5374">MSIEISIAIGSAPAELVAGNSYALTVTYSSAGYTETFNAASSDTSIATLAAEAL</sequence>
<keyword evidence="2" id="KW-1185">Reference proteome</keyword>
<dbReference type="RefSeq" id="WP_279027669.1">
    <property type="nucleotide sequence ID" value="NZ_BAABDG010000002.1"/>
</dbReference>
<proteinExistence type="predicted"/>
<gene>
    <name evidence="1" type="ORF">GCM10022405_13610</name>
</gene>
<protein>
    <submittedName>
        <fullName evidence="1">Uncharacterized protein</fullName>
    </submittedName>
</protein>
<accession>A0ABP7KZ38</accession>